<keyword evidence="2" id="KW-1185">Reference proteome</keyword>
<protein>
    <submittedName>
        <fullName evidence="1">Uncharacterized protein</fullName>
    </submittedName>
</protein>
<dbReference type="PANTHER" id="PTHR38115">
    <property type="entry name" value="LIPOCALIN-LIKE DOMAIN-CONTAINING PROTEIN"/>
    <property type="match status" value="1"/>
</dbReference>
<reference evidence="1" key="2">
    <citation type="submission" date="2023-05" db="EMBL/GenBank/DDBJ databases">
        <authorList>
            <consortium name="Lawrence Berkeley National Laboratory"/>
            <person name="Steindorff A."/>
            <person name="Hensen N."/>
            <person name="Bonometti L."/>
            <person name="Westerberg I."/>
            <person name="Brannstrom I.O."/>
            <person name="Guillou S."/>
            <person name="Cros-Aarteil S."/>
            <person name="Calhoun S."/>
            <person name="Haridas S."/>
            <person name="Kuo A."/>
            <person name="Mondo S."/>
            <person name="Pangilinan J."/>
            <person name="Riley R."/>
            <person name="Labutti K."/>
            <person name="Andreopoulos B."/>
            <person name="Lipzen A."/>
            <person name="Chen C."/>
            <person name="Yanf M."/>
            <person name="Daum C."/>
            <person name="Ng V."/>
            <person name="Clum A."/>
            <person name="Ohm R."/>
            <person name="Martin F."/>
            <person name="Silar P."/>
            <person name="Natvig D."/>
            <person name="Lalanne C."/>
            <person name="Gautier V."/>
            <person name="Ament-Velasquez S.L."/>
            <person name="Kruys A."/>
            <person name="Hutchinson M.I."/>
            <person name="Powell A.J."/>
            <person name="Barry K."/>
            <person name="Miller A.N."/>
            <person name="Grigoriev I.V."/>
            <person name="Debuchy R."/>
            <person name="Gladieux P."/>
            <person name="Thoren M.H."/>
            <person name="Johannesson H."/>
        </authorList>
    </citation>
    <scope>NUCLEOTIDE SEQUENCE</scope>
    <source>
        <strain evidence="1">CBS 538.74</strain>
    </source>
</reference>
<organism evidence="1 2">
    <name type="scientific">Chaetomidium leptoderma</name>
    <dbReference type="NCBI Taxonomy" id="669021"/>
    <lineage>
        <taxon>Eukaryota</taxon>
        <taxon>Fungi</taxon>
        <taxon>Dikarya</taxon>
        <taxon>Ascomycota</taxon>
        <taxon>Pezizomycotina</taxon>
        <taxon>Sordariomycetes</taxon>
        <taxon>Sordariomycetidae</taxon>
        <taxon>Sordariales</taxon>
        <taxon>Chaetomiaceae</taxon>
        <taxon>Chaetomidium</taxon>
    </lineage>
</organism>
<name>A0AAN6VUX3_9PEZI</name>
<sequence>MAAPNKVTVADLSGRWRLNRSLSESMEQSFALQGVPWIARKVINIADIELQYARMPQEDASAATTLSFKQTIRPGGFDSKNDYIVDGEKRSATVPIFGPVNMHCRFAGHGEVPTEFTLGSELVVSEDDHAALVEVLNSDINGWTATTLWGFEMVNGERRFCKYNTTIKGEKRATAKMVYDYLGTPVV</sequence>
<reference evidence="1" key="1">
    <citation type="journal article" date="2023" name="Mol. Phylogenet. Evol.">
        <title>Genome-scale phylogeny and comparative genomics of the fungal order Sordariales.</title>
        <authorList>
            <person name="Hensen N."/>
            <person name="Bonometti L."/>
            <person name="Westerberg I."/>
            <person name="Brannstrom I.O."/>
            <person name="Guillou S."/>
            <person name="Cros-Aarteil S."/>
            <person name="Calhoun S."/>
            <person name="Haridas S."/>
            <person name="Kuo A."/>
            <person name="Mondo S."/>
            <person name="Pangilinan J."/>
            <person name="Riley R."/>
            <person name="LaButti K."/>
            <person name="Andreopoulos B."/>
            <person name="Lipzen A."/>
            <person name="Chen C."/>
            <person name="Yan M."/>
            <person name="Daum C."/>
            <person name="Ng V."/>
            <person name="Clum A."/>
            <person name="Steindorff A."/>
            <person name="Ohm R.A."/>
            <person name="Martin F."/>
            <person name="Silar P."/>
            <person name="Natvig D.O."/>
            <person name="Lalanne C."/>
            <person name="Gautier V."/>
            <person name="Ament-Velasquez S.L."/>
            <person name="Kruys A."/>
            <person name="Hutchinson M.I."/>
            <person name="Powell A.J."/>
            <person name="Barry K."/>
            <person name="Miller A.N."/>
            <person name="Grigoriev I.V."/>
            <person name="Debuchy R."/>
            <person name="Gladieux P."/>
            <person name="Hiltunen Thoren M."/>
            <person name="Johannesson H."/>
        </authorList>
    </citation>
    <scope>NUCLEOTIDE SEQUENCE</scope>
    <source>
        <strain evidence="1">CBS 538.74</strain>
    </source>
</reference>
<gene>
    <name evidence="1" type="ORF">C8A00DRAFT_29391</name>
</gene>
<dbReference type="PANTHER" id="PTHR38115:SF1">
    <property type="entry name" value="LIPOCALIN-LIKE DOMAIN-CONTAINING PROTEIN"/>
    <property type="match status" value="1"/>
</dbReference>
<evidence type="ECO:0000313" key="2">
    <source>
        <dbReference type="Proteomes" id="UP001302745"/>
    </source>
</evidence>
<dbReference type="Proteomes" id="UP001302745">
    <property type="component" value="Unassembled WGS sequence"/>
</dbReference>
<accession>A0AAN6VUX3</accession>
<dbReference type="EMBL" id="MU856847">
    <property type="protein sequence ID" value="KAK4157707.1"/>
    <property type="molecule type" value="Genomic_DNA"/>
</dbReference>
<proteinExistence type="predicted"/>
<dbReference type="AlphaFoldDB" id="A0AAN6VUX3"/>
<evidence type="ECO:0000313" key="1">
    <source>
        <dbReference type="EMBL" id="KAK4157707.1"/>
    </source>
</evidence>
<comment type="caution">
    <text evidence="1">The sequence shown here is derived from an EMBL/GenBank/DDBJ whole genome shotgun (WGS) entry which is preliminary data.</text>
</comment>
<dbReference type="InterPro" id="IPR053037">
    <property type="entry name" value="Pericyclase_pydY-like"/>
</dbReference>